<evidence type="ECO:0000313" key="2">
    <source>
        <dbReference type="EMBL" id="QWU15586.1"/>
    </source>
</evidence>
<reference evidence="2 3" key="1">
    <citation type="submission" date="2021-06" db="EMBL/GenBank/DDBJ databases">
        <title>Whole genome sequence of Paenibacillus sophorae DSM23020 for comparative genomics.</title>
        <authorList>
            <person name="Kim M.-J."/>
            <person name="Lee G."/>
            <person name="Shin J.-H."/>
        </authorList>
    </citation>
    <scope>NUCLEOTIDE SEQUENCE [LARGE SCALE GENOMIC DNA]</scope>
    <source>
        <strain evidence="2 3">DSM 23020</strain>
    </source>
</reference>
<dbReference type="SUPFAM" id="SSF82171">
    <property type="entry name" value="DPP6 N-terminal domain-like"/>
    <property type="match status" value="1"/>
</dbReference>
<proteinExistence type="predicted"/>
<evidence type="ECO:0000259" key="1">
    <source>
        <dbReference type="PROSITE" id="PS51782"/>
    </source>
</evidence>
<dbReference type="PROSITE" id="PS51782">
    <property type="entry name" value="LYSM"/>
    <property type="match status" value="3"/>
</dbReference>
<feature type="domain" description="LysM" evidence="1">
    <location>
        <begin position="155"/>
        <end position="204"/>
    </location>
</feature>
<dbReference type="Proteomes" id="UP000683429">
    <property type="component" value="Chromosome"/>
</dbReference>
<dbReference type="Pfam" id="PF01476">
    <property type="entry name" value="LysM"/>
    <property type="match status" value="3"/>
</dbReference>
<feature type="domain" description="LysM" evidence="1">
    <location>
        <begin position="106"/>
        <end position="150"/>
    </location>
</feature>
<dbReference type="InterPro" id="IPR011659">
    <property type="entry name" value="WD40"/>
</dbReference>
<dbReference type="Gene3D" id="2.120.10.30">
    <property type="entry name" value="TolB, C-terminal domain"/>
    <property type="match status" value="3"/>
</dbReference>
<dbReference type="InterPro" id="IPR036779">
    <property type="entry name" value="LysM_dom_sf"/>
</dbReference>
<protein>
    <submittedName>
        <fullName evidence="2">LysM peptidoglycan-binding domain-containing protein</fullName>
    </submittedName>
</protein>
<dbReference type="CDD" id="cd00118">
    <property type="entry name" value="LysM"/>
    <property type="match status" value="3"/>
</dbReference>
<keyword evidence="3" id="KW-1185">Reference proteome</keyword>
<organism evidence="2 3">
    <name type="scientific">Paenibacillus sophorae</name>
    <dbReference type="NCBI Taxonomy" id="1333845"/>
    <lineage>
        <taxon>Bacteria</taxon>
        <taxon>Bacillati</taxon>
        <taxon>Bacillota</taxon>
        <taxon>Bacilli</taxon>
        <taxon>Bacillales</taxon>
        <taxon>Paenibacillaceae</taxon>
        <taxon>Paenibacillus</taxon>
    </lineage>
</organism>
<dbReference type="SUPFAM" id="SSF54106">
    <property type="entry name" value="LysM domain"/>
    <property type="match status" value="3"/>
</dbReference>
<dbReference type="InterPro" id="IPR018392">
    <property type="entry name" value="LysM"/>
</dbReference>
<evidence type="ECO:0000313" key="3">
    <source>
        <dbReference type="Proteomes" id="UP000683429"/>
    </source>
</evidence>
<dbReference type="PANTHER" id="PTHR33734">
    <property type="entry name" value="LYSM DOMAIN-CONTAINING GPI-ANCHORED PROTEIN 2"/>
    <property type="match status" value="1"/>
</dbReference>
<accession>A0ABX8HBF3</accession>
<name>A0ABX8HBF3_9BACL</name>
<dbReference type="EMBL" id="CP076607">
    <property type="protein sequence ID" value="QWU15586.1"/>
    <property type="molecule type" value="Genomic_DNA"/>
</dbReference>
<dbReference type="PANTHER" id="PTHR33734:SF22">
    <property type="entry name" value="MEMBRANE-BOUND LYTIC MUREIN TRANSGLYCOSYLASE D"/>
    <property type="match status" value="1"/>
</dbReference>
<dbReference type="Pfam" id="PF07676">
    <property type="entry name" value="PD40"/>
    <property type="match status" value="1"/>
</dbReference>
<dbReference type="Gene3D" id="3.10.350.10">
    <property type="entry name" value="LysM domain"/>
    <property type="match status" value="3"/>
</dbReference>
<dbReference type="InterPro" id="IPR011042">
    <property type="entry name" value="6-blade_b-propeller_TolB-like"/>
</dbReference>
<dbReference type="SMART" id="SM00257">
    <property type="entry name" value="LysM"/>
    <property type="match status" value="3"/>
</dbReference>
<sequence>MSFLKFILYIYLLYKHGLPLYCLLQPIYYSLTVLLQKPSAEYTCYKRFKEEVILVQTFYTVRPGDSVSAIAKRWEVPVPALIAANNLSSPYTIYPGQQLSVPSGVTTVQVRSGDSVYSLAQMYGVPMAAIIEANRLSPPYTIYIDQILTIPPGVPYYVVQPGDTLYELAGRYNVITGGVRRPELIRQANRLPSDLINVSMRLIIPYAPPGGIGRLAYVSNFGGAYDIWLFDPLSGQSTAVGKQQADAHSVPYWSPDNRRIAFIGKQGVLFILDVLQGTLMQIDQLEPFTTLTWSPDSRQIGYTKQGRIILYELATFFPRTLPVSGAKHVQWFPSGDKLLFAAPDSTGNDQLYEIRVDAAGQRQITHDTLSPKNDVQLSPNGSYALFTSPGASISIIYVVDINTGNIFELTGGPLAKNYFPAWAPGSADIAYSATDFAERKGYFSTIRTERPQGGGQQILAVSDCFGTPVTWSPDSESIAYLSGCRGAGLASEIWIIDIRHPAPIRVISGAGAITSVQWSHGAIPAEDYAQFRSAAYRVSFPYPAAWRAVSETRYEGADGFFQISALASELPFPELCRAEAYHRLMPYGSSPRIVPGRVQNQEACFIFPSPDQAPEFRRQSALIAVYPQPVVINGTTYPYFILWADQDHLQAMVNGLRFL</sequence>
<gene>
    <name evidence="2" type="ORF">KP014_27730</name>
</gene>
<feature type="domain" description="LysM" evidence="1">
    <location>
        <begin position="57"/>
        <end position="101"/>
    </location>
</feature>